<accession>A0A8S4SAT8</accession>
<evidence type="ECO:0000313" key="2">
    <source>
        <dbReference type="Proteomes" id="UP000838756"/>
    </source>
</evidence>
<name>A0A8S4SAT8_9NEOP</name>
<dbReference type="AlphaFoldDB" id="A0A8S4SAT8"/>
<reference evidence="1" key="1">
    <citation type="submission" date="2022-03" db="EMBL/GenBank/DDBJ databases">
        <authorList>
            <person name="Lindestad O."/>
        </authorList>
    </citation>
    <scope>NUCLEOTIDE SEQUENCE</scope>
</reference>
<dbReference type="OrthoDB" id="10537789at2759"/>
<protein>
    <submittedName>
        <fullName evidence="1">Jg27057 protein</fullName>
    </submittedName>
</protein>
<comment type="caution">
    <text evidence="1">The sequence shown here is derived from an EMBL/GenBank/DDBJ whole genome shotgun (WGS) entry which is preliminary data.</text>
</comment>
<evidence type="ECO:0000313" key="1">
    <source>
        <dbReference type="EMBL" id="CAH2256430.1"/>
    </source>
</evidence>
<proteinExistence type="predicted"/>
<organism evidence="1 2">
    <name type="scientific">Pararge aegeria aegeria</name>
    <dbReference type="NCBI Taxonomy" id="348720"/>
    <lineage>
        <taxon>Eukaryota</taxon>
        <taxon>Metazoa</taxon>
        <taxon>Ecdysozoa</taxon>
        <taxon>Arthropoda</taxon>
        <taxon>Hexapoda</taxon>
        <taxon>Insecta</taxon>
        <taxon>Pterygota</taxon>
        <taxon>Neoptera</taxon>
        <taxon>Endopterygota</taxon>
        <taxon>Lepidoptera</taxon>
        <taxon>Glossata</taxon>
        <taxon>Ditrysia</taxon>
        <taxon>Papilionoidea</taxon>
        <taxon>Nymphalidae</taxon>
        <taxon>Satyrinae</taxon>
        <taxon>Satyrini</taxon>
        <taxon>Parargina</taxon>
        <taxon>Pararge</taxon>
    </lineage>
</organism>
<dbReference type="EMBL" id="CAKXAJ010026108">
    <property type="protein sequence ID" value="CAH2256430.1"/>
    <property type="molecule type" value="Genomic_DNA"/>
</dbReference>
<sequence length="138" mass="14809">MNNKIHQYKIAALYHSVHVAPPARCKEGYKSLYKLNIGQIGGAGGGLGARGGGGAGAGAQANIWSYYCDDRVLIPLISGCHRIISSAGERRAAPTFISLFRAICELSAPSTHGRRPAERAGSAAPRREHIYFIEYNLV</sequence>
<dbReference type="Proteomes" id="UP000838756">
    <property type="component" value="Unassembled WGS sequence"/>
</dbReference>
<gene>
    <name evidence="1" type="primary">jg27057</name>
    <name evidence="1" type="ORF">PAEG_LOCUS22914</name>
</gene>
<keyword evidence="2" id="KW-1185">Reference proteome</keyword>